<feature type="compositionally biased region" description="Basic and acidic residues" evidence="1">
    <location>
        <begin position="36"/>
        <end position="45"/>
    </location>
</feature>
<name>A0A1H9UT02_9MICO</name>
<sequence length="45" mass="5133">MGTKSKPTHAAKKPGKSIKQRRAEKHAKAEYQATHLDIHEMAKRH</sequence>
<evidence type="ECO:0000313" key="3">
    <source>
        <dbReference type="Proteomes" id="UP000199019"/>
    </source>
</evidence>
<dbReference type="EMBL" id="FOHB01000003">
    <property type="protein sequence ID" value="SES12469.1"/>
    <property type="molecule type" value="Genomic_DNA"/>
</dbReference>
<dbReference type="STRING" id="587636.SAMN05216199_2090"/>
<feature type="region of interest" description="Disordered" evidence="1">
    <location>
        <begin position="1"/>
        <end position="45"/>
    </location>
</feature>
<accession>A0A1H9UT02</accession>
<protein>
    <submittedName>
        <fullName evidence="2">Uncharacterized protein</fullName>
    </submittedName>
</protein>
<gene>
    <name evidence="2" type="ORF">SAMN05216199_2090</name>
</gene>
<organism evidence="2 3">
    <name type="scientific">Pedococcus cremeus</name>
    <dbReference type="NCBI Taxonomy" id="587636"/>
    <lineage>
        <taxon>Bacteria</taxon>
        <taxon>Bacillati</taxon>
        <taxon>Actinomycetota</taxon>
        <taxon>Actinomycetes</taxon>
        <taxon>Micrococcales</taxon>
        <taxon>Intrasporangiaceae</taxon>
        <taxon>Pedococcus</taxon>
    </lineage>
</organism>
<reference evidence="3" key="1">
    <citation type="submission" date="2016-10" db="EMBL/GenBank/DDBJ databases">
        <authorList>
            <person name="Varghese N."/>
            <person name="Submissions S."/>
        </authorList>
    </citation>
    <scope>NUCLEOTIDE SEQUENCE [LARGE SCALE GENOMIC DNA]</scope>
    <source>
        <strain evidence="3">CGMCC 1.6963</strain>
    </source>
</reference>
<dbReference type="RefSeq" id="WP_174238400.1">
    <property type="nucleotide sequence ID" value="NZ_FOHB01000003.1"/>
</dbReference>
<feature type="compositionally biased region" description="Basic residues" evidence="1">
    <location>
        <begin position="1"/>
        <end position="25"/>
    </location>
</feature>
<dbReference type="Proteomes" id="UP000199019">
    <property type="component" value="Unassembled WGS sequence"/>
</dbReference>
<dbReference type="AlphaFoldDB" id="A0A1H9UT02"/>
<evidence type="ECO:0000256" key="1">
    <source>
        <dbReference type="SAM" id="MobiDB-lite"/>
    </source>
</evidence>
<evidence type="ECO:0000313" key="2">
    <source>
        <dbReference type="EMBL" id="SES12469.1"/>
    </source>
</evidence>
<proteinExistence type="predicted"/>
<keyword evidence="3" id="KW-1185">Reference proteome</keyword>